<dbReference type="Gene3D" id="2.130.10.10">
    <property type="entry name" value="YVTN repeat-like/Quinoprotein amine dehydrogenase"/>
    <property type="match status" value="1"/>
</dbReference>
<dbReference type="OMA" id="QVATCWS"/>
<reference evidence="2 3" key="1">
    <citation type="journal article" date="2012" name="Science">
        <title>The Paleozoic origin of enzymatic lignin decomposition reconstructed from 31 fungal genomes.</title>
        <authorList>
            <person name="Floudas D."/>
            <person name="Binder M."/>
            <person name="Riley R."/>
            <person name="Barry K."/>
            <person name="Blanchette R.A."/>
            <person name="Henrissat B."/>
            <person name="Martinez A.T."/>
            <person name="Otillar R."/>
            <person name="Spatafora J.W."/>
            <person name="Yadav J.S."/>
            <person name="Aerts A."/>
            <person name="Benoit I."/>
            <person name="Boyd A."/>
            <person name="Carlson A."/>
            <person name="Copeland A."/>
            <person name="Coutinho P.M."/>
            <person name="de Vries R.P."/>
            <person name="Ferreira P."/>
            <person name="Findley K."/>
            <person name="Foster B."/>
            <person name="Gaskell J."/>
            <person name="Glotzer D."/>
            <person name="Gorecki P."/>
            <person name="Heitman J."/>
            <person name="Hesse C."/>
            <person name="Hori C."/>
            <person name="Igarashi K."/>
            <person name="Jurgens J.A."/>
            <person name="Kallen N."/>
            <person name="Kersten P."/>
            <person name="Kohler A."/>
            <person name="Kuees U."/>
            <person name="Kumar T.K.A."/>
            <person name="Kuo A."/>
            <person name="LaButti K."/>
            <person name="Larrondo L.F."/>
            <person name="Lindquist E."/>
            <person name="Ling A."/>
            <person name="Lombard V."/>
            <person name="Lucas S."/>
            <person name="Lundell T."/>
            <person name="Martin R."/>
            <person name="McLaughlin D.J."/>
            <person name="Morgenstern I."/>
            <person name="Morin E."/>
            <person name="Murat C."/>
            <person name="Nagy L.G."/>
            <person name="Nolan M."/>
            <person name="Ohm R.A."/>
            <person name="Patyshakuliyeva A."/>
            <person name="Rokas A."/>
            <person name="Ruiz-Duenas F.J."/>
            <person name="Sabat G."/>
            <person name="Salamov A."/>
            <person name="Samejima M."/>
            <person name="Schmutz J."/>
            <person name="Slot J.C."/>
            <person name="St John F."/>
            <person name="Stenlid J."/>
            <person name="Sun H."/>
            <person name="Sun S."/>
            <person name="Syed K."/>
            <person name="Tsang A."/>
            <person name="Wiebenga A."/>
            <person name="Young D."/>
            <person name="Pisabarro A."/>
            <person name="Eastwood D.C."/>
            <person name="Martin F."/>
            <person name="Cullen D."/>
            <person name="Grigoriev I.V."/>
            <person name="Hibbett D.S."/>
        </authorList>
    </citation>
    <scope>NUCLEOTIDE SEQUENCE [LARGE SCALE GENOMIC DNA]</scope>
    <source>
        <strain evidence="2 3">DJM-731 SS1</strain>
    </source>
</reference>
<dbReference type="GeneID" id="63682532"/>
<dbReference type="AlphaFoldDB" id="M5G5L0"/>
<evidence type="ECO:0000256" key="1">
    <source>
        <dbReference type="SAM" id="SignalP"/>
    </source>
</evidence>
<proteinExistence type="predicted"/>
<dbReference type="OrthoDB" id="10006285at2759"/>
<dbReference type="RefSeq" id="XP_040627989.1">
    <property type="nucleotide sequence ID" value="XM_040767470.1"/>
</dbReference>
<name>M5G5L0_DACPD</name>
<feature type="signal peptide" evidence="1">
    <location>
        <begin position="1"/>
        <end position="18"/>
    </location>
</feature>
<feature type="chain" id="PRO_5004067479" description="Isomerase YbhE" evidence="1">
    <location>
        <begin position="19"/>
        <end position="399"/>
    </location>
</feature>
<keyword evidence="3" id="KW-1185">Reference proteome</keyword>
<evidence type="ECO:0000313" key="3">
    <source>
        <dbReference type="Proteomes" id="UP000030653"/>
    </source>
</evidence>
<protein>
    <recommendedName>
        <fullName evidence="4">Isomerase YbhE</fullName>
    </recommendedName>
</protein>
<accession>M5G5L0</accession>
<sequence length="399" mass="40856">MAFKAVLTLSVLALAASAAVVPKSNNGPAAAAYFINNEPSGNEVVVLAVDASGQASFSSAVSAGGKGLHANSTGPDSTFSQNAILVAGRHLFAVNPGSNTVAMFAINPNDPSNITMVGKPAPSMGEFPMAIAAHPKLPLTCTLNGGAQNGVGCHIVDPVHGLLPIMSSMRNLNVTQTTPPTGPPGSFADILFSNDGRHLFVSLKGNPGVVNGTMFAMEVNSHGVLSQTVTTNMGGPVPFSMTNIPGGQAVFLTEATGGVETFDFTGMSSFSGVNAAVTKINNTVATCWSAFSQTTGNFFIDDAATGIVSEISLDKSLKPTLVAQYPLGGTTATLDNAIATIDGKEFLMVLQANATAVSVLRLDAPGQAKVTQQLDLSGSPVTLSVNMIGMAAFSKHNWW</sequence>
<organism evidence="2 3">
    <name type="scientific">Dacryopinax primogenitus (strain DJM 731)</name>
    <name type="common">Brown rot fungus</name>
    <dbReference type="NCBI Taxonomy" id="1858805"/>
    <lineage>
        <taxon>Eukaryota</taxon>
        <taxon>Fungi</taxon>
        <taxon>Dikarya</taxon>
        <taxon>Basidiomycota</taxon>
        <taxon>Agaricomycotina</taxon>
        <taxon>Dacrymycetes</taxon>
        <taxon>Dacrymycetales</taxon>
        <taxon>Dacrymycetaceae</taxon>
        <taxon>Dacryopinax</taxon>
    </lineage>
</organism>
<dbReference type="HOGENOM" id="CLU_037887_0_0_1"/>
<dbReference type="Proteomes" id="UP000030653">
    <property type="component" value="Unassembled WGS sequence"/>
</dbReference>
<evidence type="ECO:0008006" key="4">
    <source>
        <dbReference type="Google" id="ProtNLM"/>
    </source>
</evidence>
<evidence type="ECO:0000313" key="2">
    <source>
        <dbReference type="EMBL" id="EJU01092.1"/>
    </source>
</evidence>
<gene>
    <name evidence="2" type="ORF">DACRYDRAFT_100598</name>
</gene>
<dbReference type="EMBL" id="JH795865">
    <property type="protein sequence ID" value="EJU01092.1"/>
    <property type="molecule type" value="Genomic_DNA"/>
</dbReference>
<keyword evidence="1" id="KW-0732">Signal</keyword>
<dbReference type="InterPro" id="IPR015943">
    <property type="entry name" value="WD40/YVTN_repeat-like_dom_sf"/>
</dbReference>
<dbReference type="SUPFAM" id="SSF75011">
    <property type="entry name" value="3-carboxy-cis,cis-mucoante lactonizing enzyme"/>
    <property type="match status" value="1"/>
</dbReference>
<dbReference type="STRING" id="1858805.M5G5L0"/>